<feature type="region of interest" description="Disordered" evidence="1">
    <location>
        <begin position="1"/>
        <end position="49"/>
    </location>
</feature>
<organism evidence="2 3">
    <name type="scientific">Electrophorus voltai</name>
    <dbReference type="NCBI Taxonomy" id="2609070"/>
    <lineage>
        <taxon>Eukaryota</taxon>
        <taxon>Metazoa</taxon>
        <taxon>Chordata</taxon>
        <taxon>Craniata</taxon>
        <taxon>Vertebrata</taxon>
        <taxon>Euteleostomi</taxon>
        <taxon>Actinopterygii</taxon>
        <taxon>Neopterygii</taxon>
        <taxon>Teleostei</taxon>
        <taxon>Ostariophysi</taxon>
        <taxon>Gymnotiformes</taxon>
        <taxon>Gymnotoidei</taxon>
        <taxon>Gymnotidae</taxon>
        <taxon>Electrophorus</taxon>
    </lineage>
</organism>
<evidence type="ECO:0000256" key="1">
    <source>
        <dbReference type="SAM" id="MobiDB-lite"/>
    </source>
</evidence>
<name>A0AAD9DMN3_9TELE</name>
<keyword evidence="3" id="KW-1185">Reference proteome</keyword>
<dbReference type="EMBL" id="JAROKS010000025">
    <property type="protein sequence ID" value="KAK1786483.1"/>
    <property type="molecule type" value="Genomic_DNA"/>
</dbReference>
<feature type="non-terminal residue" evidence="2">
    <location>
        <position position="131"/>
    </location>
</feature>
<comment type="caution">
    <text evidence="2">The sequence shown here is derived from an EMBL/GenBank/DDBJ whole genome shotgun (WGS) entry which is preliminary data.</text>
</comment>
<accession>A0AAD9DMN3</accession>
<evidence type="ECO:0000313" key="2">
    <source>
        <dbReference type="EMBL" id="KAK1786483.1"/>
    </source>
</evidence>
<dbReference type="Proteomes" id="UP001239994">
    <property type="component" value="Unassembled WGS sequence"/>
</dbReference>
<gene>
    <name evidence="2" type="ORF">P4O66_017625</name>
</gene>
<evidence type="ECO:0000313" key="3">
    <source>
        <dbReference type="Proteomes" id="UP001239994"/>
    </source>
</evidence>
<sequence>GKPSVFLDTLPTPTVGESGPGLAPEVHNRGGFLGGSDYGPGSDSAESYRDQANYVNQHSEVNSAGSYDPYMDDYKGCNNCGVKGEYRDVSLWSDIMRRIHRWRWRRSSMGILPRTVTLGLSSSRTTRLQHL</sequence>
<dbReference type="AlphaFoldDB" id="A0AAD9DMN3"/>
<proteinExistence type="predicted"/>
<reference evidence="2" key="1">
    <citation type="submission" date="2023-03" db="EMBL/GenBank/DDBJ databases">
        <title>Electrophorus voltai genome.</title>
        <authorList>
            <person name="Bian C."/>
        </authorList>
    </citation>
    <scope>NUCLEOTIDE SEQUENCE</scope>
    <source>
        <strain evidence="2">CB-2022</strain>
        <tissue evidence="2">Muscle</tissue>
    </source>
</reference>
<protein>
    <submittedName>
        <fullName evidence="2">Uncharacterized protein</fullName>
    </submittedName>
</protein>